<dbReference type="GO" id="GO:0005886">
    <property type="term" value="C:plasma membrane"/>
    <property type="evidence" value="ECO:0007669"/>
    <property type="project" value="UniProtKB-SubCell"/>
</dbReference>
<dbReference type="CDD" id="cd23554">
    <property type="entry name" value="TFP_LU_ECD_CD59"/>
    <property type="match status" value="1"/>
</dbReference>
<evidence type="ECO:0000256" key="2">
    <source>
        <dbReference type="ARBA" id="ARBA00011481"/>
    </source>
</evidence>
<dbReference type="Gene3D" id="2.10.60.10">
    <property type="entry name" value="CD59"/>
    <property type="match status" value="1"/>
</dbReference>
<dbReference type="FunCoup" id="A0A5F8GVS5">
    <property type="interactions" value="136"/>
</dbReference>
<keyword evidence="8" id="KW-0325">Glycoprotein</keyword>
<evidence type="ECO:0000256" key="7">
    <source>
        <dbReference type="ARBA" id="ARBA00023157"/>
    </source>
</evidence>
<evidence type="ECO:0000313" key="16">
    <source>
        <dbReference type="Proteomes" id="UP000002280"/>
    </source>
</evidence>
<reference evidence="15" key="3">
    <citation type="submission" date="2025-09" db="UniProtKB">
        <authorList>
            <consortium name="Ensembl"/>
        </authorList>
    </citation>
    <scope>IDENTIFICATION</scope>
</reference>
<reference evidence="15" key="2">
    <citation type="submission" date="2025-08" db="UniProtKB">
        <authorList>
            <consortium name="Ensembl"/>
        </authorList>
    </citation>
    <scope>IDENTIFICATION</scope>
</reference>
<keyword evidence="6 13" id="KW-0472">Membrane</keyword>
<evidence type="ECO:0000259" key="14">
    <source>
        <dbReference type="SMART" id="SM00134"/>
    </source>
</evidence>
<dbReference type="GO" id="GO:0098552">
    <property type="term" value="C:side of membrane"/>
    <property type="evidence" value="ECO:0007669"/>
    <property type="project" value="UniProtKB-KW"/>
</dbReference>
<dbReference type="OMA" id="CNDAGMG"/>
<feature type="domain" description="UPAR/Ly6" evidence="14">
    <location>
        <begin position="76"/>
        <end position="154"/>
    </location>
</feature>
<dbReference type="SUPFAM" id="SSF57302">
    <property type="entry name" value="Snake toxin-like"/>
    <property type="match status" value="1"/>
</dbReference>
<dbReference type="InterPro" id="IPR045860">
    <property type="entry name" value="Snake_toxin-like_sf"/>
</dbReference>
<dbReference type="SMART" id="SM00134">
    <property type="entry name" value="LU"/>
    <property type="match status" value="1"/>
</dbReference>
<evidence type="ECO:0000256" key="8">
    <source>
        <dbReference type="ARBA" id="ARBA00023180"/>
    </source>
</evidence>
<dbReference type="InterPro" id="IPR018363">
    <property type="entry name" value="CD59_antigen_CS"/>
</dbReference>
<dbReference type="InterPro" id="IPR016054">
    <property type="entry name" value="LY6_UPA_recep-like"/>
</dbReference>
<name>A0A5F8GVS5_MONDO</name>
<dbReference type="PANTHER" id="PTHR10036:SF24">
    <property type="entry name" value="CD59 GLYCOPROTEIN"/>
    <property type="match status" value="1"/>
</dbReference>
<evidence type="ECO:0000256" key="13">
    <source>
        <dbReference type="SAM" id="Phobius"/>
    </source>
</evidence>
<dbReference type="InParanoid" id="A0A5F8GVS5"/>
<dbReference type="Bgee" id="ENSMODG00000041026">
    <property type="expression patterns" value="Expressed in uterine wall and 18 other cell types or tissues"/>
</dbReference>
<dbReference type="KEGG" id="mdo:103098976"/>
<dbReference type="InterPro" id="IPR056949">
    <property type="entry name" value="CD59"/>
</dbReference>
<keyword evidence="13" id="KW-0812">Transmembrane</keyword>
<keyword evidence="9" id="KW-0449">Lipoprotein</keyword>
<reference evidence="15 16" key="1">
    <citation type="journal article" date="2007" name="Nature">
        <title>Genome of the marsupial Monodelphis domestica reveals innovation in non-coding sequences.</title>
        <authorList>
            <person name="Mikkelsen T.S."/>
            <person name="Wakefield M.J."/>
            <person name="Aken B."/>
            <person name="Amemiya C.T."/>
            <person name="Chang J.L."/>
            <person name="Duke S."/>
            <person name="Garber M."/>
            <person name="Gentles A.J."/>
            <person name="Goodstadt L."/>
            <person name="Heger A."/>
            <person name="Jurka J."/>
            <person name="Kamal M."/>
            <person name="Mauceli E."/>
            <person name="Searle S.M."/>
            <person name="Sharpe T."/>
            <person name="Baker M.L."/>
            <person name="Batzer M.A."/>
            <person name="Benos P.V."/>
            <person name="Belov K."/>
            <person name="Clamp M."/>
            <person name="Cook A."/>
            <person name="Cuff J."/>
            <person name="Das R."/>
            <person name="Davidow L."/>
            <person name="Deakin J.E."/>
            <person name="Fazzari M.J."/>
            <person name="Glass J.L."/>
            <person name="Grabherr M."/>
            <person name="Greally J.M."/>
            <person name="Gu W."/>
            <person name="Hore T.A."/>
            <person name="Huttley G.A."/>
            <person name="Kleber M."/>
            <person name="Jirtle R.L."/>
            <person name="Koina E."/>
            <person name="Lee J.T."/>
            <person name="Mahony S."/>
            <person name="Marra M.A."/>
            <person name="Miller R.D."/>
            <person name="Nicholls R.D."/>
            <person name="Oda M."/>
            <person name="Papenfuss A.T."/>
            <person name="Parra Z.E."/>
            <person name="Pollock D.D."/>
            <person name="Ray D.A."/>
            <person name="Schein J.E."/>
            <person name="Speed T.P."/>
            <person name="Thompson K."/>
            <person name="VandeBerg J.L."/>
            <person name="Wade C.M."/>
            <person name="Walker J.A."/>
            <person name="Waters P.D."/>
            <person name="Webber C."/>
            <person name="Weidman J.R."/>
            <person name="Xie X."/>
            <person name="Zody M.C."/>
            <person name="Baldwin J."/>
            <person name="Abdouelleil A."/>
            <person name="Abdulkadir J."/>
            <person name="Abebe A."/>
            <person name="Abera B."/>
            <person name="Abreu J."/>
            <person name="Acer S.C."/>
            <person name="Aftuck L."/>
            <person name="Alexander A."/>
            <person name="An P."/>
            <person name="Anderson E."/>
            <person name="Anderson S."/>
            <person name="Arachi H."/>
            <person name="Azer M."/>
            <person name="Bachantsang P."/>
            <person name="Barry A."/>
            <person name="Bayul T."/>
            <person name="Berlin A."/>
            <person name="Bessette D."/>
            <person name="Bloom T."/>
            <person name="Bloom T."/>
            <person name="Boguslavskiy L."/>
            <person name="Bonnet C."/>
            <person name="Boukhgalter B."/>
            <person name="Bourzgui I."/>
            <person name="Brown A."/>
            <person name="Cahill P."/>
            <person name="Channer S."/>
            <person name="Cheshatsang Y."/>
            <person name="Chuda L."/>
            <person name="Citroen M."/>
            <person name="Collymore A."/>
            <person name="Cooke P."/>
            <person name="Costello M."/>
            <person name="D'Aco K."/>
            <person name="Daza R."/>
            <person name="De Haan G."/>
            <person name="DeGray S."/>
            <person name="DeMaso C."/>
            <person name="Dhargay N."/>
            <person name="Dooley K."/>
            <person name="Dooley E."/>
            <person name="Doricent M."/>
            <person name="Dorje P."/>
            <person name="Dorjee K."/>
            <person name="Dupes A."/>
            <person name="Elong R."/>
            <person name="Falk J."/>
            <person name="Farina A."/>
            <person name="Faro S."/>
            <person name="Ferguson D."/>
            <person name="Fisher S."/>
            <person name="Foley C.D."/>
            <person name="Franke A."/>
            <person name="Friedrich D."/>
            <person name="Gadbois L."/>
            <person name="Gearin G."/>
            <person name="Gearin C.R."/>
            <person name="Giannoukos G."/>
            <person name="Goode T."/>
            <person name="Graham J."/>
            <person name="Grandbois E."/>
            <person name="Grewal S."/>
            <person name="Gyaltsen K."/>
            <person name="Hafez N."/>
            <person name="Hagos B."/>
            <person name="Hall J."/>
            <person name="Henson C."/>
            <person name="Hollinger A."/>
            <person name="Honan T."/>
            <person name="Huard M.D."/>
            <person name="Hughes L."/>
            <person name="Hurhula B."/>
            <person name="Husby M.E."/>
            <person name="Kamat A."/>
            <person name="Kanga B."/>
            <person name="Kashin S."/>
            <person name="Khazanovich D."/>
            <person name="Kisner P."/>
            <person name="Lance K."/>
            <person name="Lara M."/>
            <person name="Lee W."/>
            <person name="Lennon N."/>
            <person name="Letendre F."/>
            <person name="LeVine R."/>
            <person name="Lipovsky A."/>
            <person name="Liu X."/>
            <person name="Liu J."/>
            <person name="Liu S."/>
            <person name="Lokyitsang T."/>
            <person name="Lokyitsang Y."/>
            <person name="Lubonja R."/>
            <person name="Lui A."/>
            <person name="MacDonald P."/>
            <person name="Magnisalis V."/>
            <person name="Maru K."/>
            <person name="Matthews C."/>
            <person name="McCusker W."/>
            <person name="McDonough S."/>
            <person name="Mehta T."/>
            <person name="Meldrim J."/>
            <person name="Meneus L."/>
            <person name="Mihai O."/>
            <person name="Mihalev A."/>
            <person name="Mihova T."/>
            <person name="Mittelman R."/>
            <person name="Mlenga V."/>
            <person name="Montmayeur A."/>
            <person name="Mulrain L."/>
            <person name="Navidi A."/>
            <person name="Naylor J."/>
            <person name="Negash T."/>
            <person name="Nguyen T."/>
            <person name="Nguyen N."/>
            <person name="Nicol R."/>
            <person name="Norbu C."/>
            <person name="Norbu N."/>
            <person name="Novod N."/>
            <person name="O'Neill B."/>
            <person name="Osman S."/>
            <person name="Markiewicz E."/>
            <person name="Oyono O.L."/>
            <person name="Patti C."/>
            <person name="Phunkhang P."/>
            <person name="Pierre F."/>
            <person name="Priest M."/>
            <person name="Raghuraman S."/>
            <person name="Rege F."/>
            <person name="Reyes R."/>
            <person name="Rise C."/>
            <person name="Rogov P."/>
            <person name="Ross K."/>
            <person name="Ryan E."/>
            <person name="Settipalli S."/>
            <person name="Shea T."/>
            <person name="Sherpa N."/>
            <person name="Shi L."/>
            <person name="Shih D."/>
            <person name="Sparrow T."/>
            <person name="Spaulding J."/>
            <person name="Stalker J."/>
            <person name="Stange-Thomann N."/>
            <person name="Stavropoulos S."/>
            <person name="Stone C."/>
            <person name="Strader C."/>
            <person name="Tesfaye S."/>
            <person name="Thomson T."/>
            <person name="Thoulutsang Y."/>
            <person name="Thoulutsang D."/>
            <person name="Topham K."/>
            <person name="Topping I."/>
            <person name="Tsamla T."/>
            <person name="Vassiliev H."/>
            <person name="Vo A."/>
            <person name="Wangchuk T."/>
            <person name="Wangdi T."/>
            <person name="Weiand M."/>
            <person name="Wilkinson J."/>
            <person name="Wilson A."/>
            <person name="Yadav S."/>
            <person name="Young G."/>
            <person name="Yu Q."/>
            <person name="Zembek L."/>
            <person name="Zhong D."/>
            <person name="Zimmer A."/>
            <person name="Zwirko Z."/>
            <person name="Jaffe D.B."/>
            <person name="Alvarez P."/>
            <person name="Brockman W."/>
            <person name="Butler J."/>
            <person name="Chin C."/>
            <person name="Gnerre S."/>
            <person name="MacCallum I."/>
            <person name="Graves J.A."/>
            <person name="Ponting C.P."/>
            <person name="Breen M."/>
            <person name="Samollow P.B."/>
            <person name="Lander E.S."/>
            <person name="Lindblad-Toh K."/>
        </authorList>
    </citation>
    <scope>NUCLEOTIDE SEQUENCE [LARGE SCALE GENOMIC DNA]</scope>
</reference>
<keyword evidence="16" id="KW-1185">Reference proteome</keyword>
<comment type="subcellular location">
    <subcellularLocation>
        <location evidence="1">Cell membrane</location>
        <topology evidence="1">Lipid-anchor</topology>
        <topology evidence="1">GPI-anchor</topology>
    </subcellularLocation>
</comment>
<dbReference type="Pfam" id="PF25152">
    <property type="entry name" value="CD59"/>
    <property type="match status" value="1"/>
</dbReference>
<protein>
    <recommendedName>
        <fullName evidence="3">CD59 glycoprotein</fullName>
    </recommendedName>
    <alternativeName>
        <fullName evidence="11">MAC-inhibitory protein</fullName>
    </alternativeName>
    <alternativeName>
        <fullName evidence="12">Membrane attack complex inhibition factor</fullName>
    </alternativeName>
    <alternativeName>
        <fullName evidence="10">Protectin</fullName>
    </alternativeName>
</protein>
<comment type="subunit">
    <text evidence="2">Interacts with T-cell surface antigen CD2.</text>
</comment>
<evidence type="ECO:0000256" key="4">
    <source>
        <dbReference type="ARBA" id="ARBA00022622"/>
    </source>
</evidence>
<evidence type="ECO:0000256" key="1">
    <source>
        <dbReference type="ARBA" id="ARBA00004609"/>
    </source>
</evidence>
<evidence type="ECO:0000256" key="12">
    <source>
        <dbReference type="ARBA" id="ARBA00031867"/>
    </source>
</evidence>
<keyword evidence="5" id="KW-0732">Signal</keyword>
<dbReference type="PANTHER" id="PTHR10036">
    <property type="entry name" value="CD59 GLYCOPROTEIN"/>
    <property type="match status" value="1"/>
</dbReference>
<dbReference type="AlphaFoldDB" id="A0A5F8GVS5"/>
<dbReference type="STRING" id="13616.ENSMODP00000051753"/>
<proteinExistence type="predicted"/>
<dbReference type="Proteomes" id="UP000002280">
    <property type="component" value="Chromosome 5"/>
</dbReference>
<sequence>MEDYKWPNWCSMRIGKGVSSLGGDRPNDLPESASKAPGLRRRLQVLEQIDMMGYRRTCILLGFLVLVMFCSPGDALRCYDCNVPTQHCTKNITCRTEDDACLRVMTGTDYRYLCWKYANCNMEKIGEILGIAKATYHCCQEDLCNDAGMGATISKTTMISGLLAVMLWGFYV</sequence>
<keyword evidence="7" id="KW-1015">Disulfide bond</keyword>
<keyword evidence="4" id="KW-0336">GPI-anchor</keyword>
<evidence type="ECO:0000256" key="6">
    <source>
        <dbReference type="ARBA" id="ARBA00023136"/>
    </source>
</evidence>
<evidence type="ECO:0000256" key="3">
    <source>
        <dbReference type="ARBA" id="ARBA00015038"/>
    </source>
</evidence>
<keyword evidence="13" id="KW-1133">Transmembrane helix</keyword>
<evidence type="ECO:0000256" key="10">
    <source>
        <dbReference type="ARBA" id="ARBA00029920"/>
    </source>
</evidence>
<evidence type="ECO:0000256" key="9">
    <source>
        <dbReference type="ARBA" id="ARBA00023288"/>
    </source>
</evidence>
<accession>A0A5F8GVS5</accession>
<evidence type="ECO:0000256" key="11">
    <source>
        <dbReference type="ARBA" id="ARBA00031590"/>
    </source>
</evidence>
<evidence type="ECO:0000313" key="15">
    <source>
        <dbReference type="Ensembl" id="ENSMODP00000051753.1"/>
    </source>
</evidence>
<organism evidence="15 16">
    <name type="scientific">Monodelphis domestica</name>
    <name type="common">Gray short-tailed opossum</name>
    <dbReference type="NCBI Taxonomy" id="13616"/>
    <lineage>
        <taxon>Eukaryota</taxon>
        <taxon>Metazoa</taxon>
        <taxon>Chordata</taxon>
        <taxon>Craniata</taxon>
        <taxon>Vertebrata</taxon>
        <taxon>Euteleostomi</taxon>
        <taxon>Mammalia</taxon>
        <taxon>Metatheria</taxon>
        <taxon>Didelphimorphia</taxon>
        <taxon>Didelphidae</taxon>
        <taxon>Monodelphis</taxon>
    </lineage>
</organism>
<evidence type="ECO:0000256" key="5">
    <source>
        <dbReference type="ARBA" id="ARBA00022729"/>
    </source>
</evidence>
<feature type="transmembrane region" description="Helical" evidence="13">
    <location>
        <begin position="58"/>
        <end position="76"/>
    </location>
</feature>
<dbReference type="PROSITE" id="PS00983">
    <property type="entry name" value="LY6_UPAR"/>
    <property type="match status" value="1"/>
</dbReference>
<dbReference type="GeneTree" id="ENSGT00390000016309"/>
<dbReference type="Ensembl" id="ENSMODT00000078237.1">
    <property type="protein sequence ID" value="ENSMODP00000051753.1"/>
    <property type="gene ID" value="ENSMODG00000041026.1"/>
</dbReference>